<evidence type="ECO:0000313" key="2">
    <source>
        <dbReference type="EMBL" id="MBR0663354.1"/>
    </source>
</evidence>
<dbReference type="InterPro" id="IPR048089">
    <property type="entry name" value="McdA"/>
</dbReference>
<protein>
    <submittedName>
        <fullName evidence="2">AAA family ATPase</fullName>
    </submittedName>
</protein>
<dbReference type="NCBIfam" id="NF041546">
    <property type="entry name" value="ParA_partition"/>
    <property type="match status" value="1"/>
</dbReference>
<dbReference type="Gene3D" id="3.40.50.300">
    <property type="entry name" value="P-loop containing nucleotide triphosphate hydrolases"/>
    <property type="match status" value="1"/>
</dbReference>
<accession>A0ABS5EST3</accession>
<organism evidence="2 3">
    <name type="scientific">Plastoroseomonas hellenica</name>
    <dbReference type="NCBI Taxonomy" id="2687306"/>
    <lineage>
        <taxon>Bacteria</taxon>
        <taxon>Pseudomonadati</taxon>
        <taxon>Pseudomonadota</taxon>
        <taxon>Alphaproteobacteria</taxon>
        <taxon>Acetobacterales</taxon>
        <taxon>Acetobacteraceae</taxon>
        <taxon>Plastoroseomonas</taxon>
    </lineage>
</organism>
<dbReference type="SUPFAM" id="SSF52540">
    <property type="entry name" value="P-loop containing nucleoside triphosphate hydrolases"/>
    <property type="match status" value="1"/>
</dbReference>
<comment type="caution">
    <text evidence="2">The sequence shown here is derived from an EMBL/GenBank/DDBJ whole genome shotgun (WGS) entry which is preliminary data.</text>
</comment>
<proteinExistence type="predicted"/>
<sequence>MAFILAVAQRKGGAGKSTLAANLAAALAGDGGKVALIDTDPQQTLTHWHRERAKQGARAAPMAFESPSGWRLTGVVERLRRTPGFVILDTPPHNEADAKLAIRAADLVLVPLQPSRADLWAMDGTLGLAVAERRPYRLVLNRLPASGKLREAVMAELTARKLPVMEQSLGNRSAFGDALGRGLGVTEAAPKGLAAAEIRALAEAVAALSRT</sequence>
<dbReference type="Pfam" id="PF01656">
    <property type="entry name" value="CbiA"/>
    <property type="match status" value="1"/>
</dbReference>
<feature type="domain" description="CobQ/CobB/MinD/ParA nucleotide binding" evidence="1">
    <location>
        <begin position="5"/>
        <end position="183"/>
    </location>
</feature>
<dbReference type="InterPro" id="IPR027417">
    <property type="entry name" value="P-loop_NTPase"/>
</dbReference>
<dbReference type="PANTHER" id="PTHR13696:SF96">
    <property type="entry name" value="COBQ_COBB_MIND_PARA NUCLEOTIDE BINDING DOMAIN-CONTAINING PROTEIN"/>
    <property type="match status" value="1"/>
</dbReference>
<evidence type="ECO:0000313" key="3">
    <source>
        <dbReference type="Proteomes" id="UP001196870"/>
    </source>
</evidence>
<name>A0ABS5EST3_9PROT</name>
<dbReference type="InterPro" id="IPR050678">
    <property type="entry name" value="DNA_Partitioning_ATPase"/>
</dbReference>
<evidence type="ECO:0000259" key="1">
    <source>
        <dbReference type="Pfam" id="PF01656"/>
    </source>
</evidence>
<dbReference type="CDD" id="cd02042">
    <property type="entry name" value="ParAB_family"/>
    <property type="match status" value="1"/>
</dbReference>
<dbReference type="PANTHER" id="PTHR13696">
    <property type="entry name" value="P-LOOP CONTAINING NUCLEOSIDE TRIPHOSPHATE HYDROLASE"/>
    <property type="match status" value="1"/>
</dbReference>
<gene>
    <name evidence="2" type="ORF">GXW71_03200</name>
</gene>
<dbReference type="InterPro" id="IPR002586">
    <property type="entry name" value="CobQ/CobB/MinD/ParA_Nub-bd_dom"/>
</dbReference>
<keyword evidence="3" id="KW-1185">Reference proteome</keyword>
<dbReference type="EMBL" id="JAAGBB010000003">
    <property type="protein sequence ID" value="MBR0663354.1"/>
    <property type="molecule type" value="Genomic_DNA"/>
</dbReference>
<dbReference type="RefSeq" id="WP_211850948.1">
    <property type="nucleotide sequence ID" value="NZ_JAAGBB010000003.1"/>
</dbReference>
<dbReference type="Proteomes" id="UP001196870">
    <property type="component" value="Unassembled WGS sequence"/>
</dbReference>
<dbReference type="PIRSF" id="PIRSF009320">
    <property type="entry name" value="Nuc_binding_HP_1000"/>
    <property type="match status" value="1"/>
</dbReference>
<reference evidence="3" key="1">
    <citation type="journal article" date="2021" name="Syst. Appl. Microbiol.">
        <title>Roseomonas hellenica sp. nov., isolated from roots of wild-growing Alkanna tinctoria.</title>
        <authorList>
            <person name="Rat A."/>
            <person name="Naranjo H.D."/>
            <person name="Lebbe L."/>
            <person name="Cnockaert M."/>
            <person name="Krigas N."/>
            <person name="Grigoriadou K."/>
            <person name="Maloupa E."/>
            <person name="Willems A."/>
        </authorList>
    </citation>
    <scope>NUCLEOTIDE SEQUENCE [LARGE SCALE GENOMIC DNA]</scope>
    <source>
        <strain evidence="3">LMG 31523</strain>
    </source>
</reference>